<dbReference type="SUPFAM" id="SSF53335">
    <property type="entry name" value="S-adenosyl-L-methionine-dependent methyltransferases"/>
    <property type="match status" value="1"/>
</dbReference>
<evidence type="ECO:0000313" key="1">
    <source>
        <dbReference type="EMBL" id="VAW00928.1"/>
    </source>
</evidence>
<accession>A0A3B0S7H5</accession>
<dbReference type="Gene3D" id="3.40.50.150">
    <property type="entry name" value="Vaccinia Virus protein VP39"/>
    <property type="match status" value="1"/>
</dbReference>
<organism evidence="1">
    <name type="scientific">hydrothermal vent metagenome</name>
    <dbReference type="NCBI Taxonomy" id="652676"/>
    <lineage>
        <taxon>unclassified sequences</taxon>
        <taxon>metagenomes</taxon>
        <taxon>ecological metagenomes</taxon>
    </lineage>
</organism>
<gene>
    <name evidence="1" type="ORF">MNBD_ACTINO02-520</name>
</gene>
<name>A0A3B0S7H5_9ZZZZ</name>
<sequence length="314" mass="34309">MSETGSASNVWEHDRGWGLIRPFVYYQRENFLPLGIVESRDVIDYSAGLGDLSAYAATLGPRSLVATAPEPHAPRPTALPDSAEWRTGVGAGHISERLAASSADVVLARMVIQFPTVEKDAVDVDDILRQLHIVLRSGGTIIITTHAHFSLPWFDDDHSRIDDHLRAVEADVLPLLNSEDTFTRGVARETAGLIELVRYLDLPPREGPFGRTGFGLKIPMLVNSFIRSGFTITDIGVIEPFTYPVGLRTTNTVSDGEAIDLGNRVMATKRGYLTSSAAADPYQRPRVLAAMIADIRKLLPVTAVPIVRVCATKR</sequence>
<dbReference type="EMBL" id="UOEK01000197">
    <property type="protein sequence ID" value="VAW00928.1"/>
    <property type="molecule type" value="Genomic_DNA"/>
</dbReference>
<reference evidence="1" key="1">
    <citation type="submission" date="2018-06" db="EMBL/GenBank/DDBJ databases">
        <authorList>
            <person name="Zhirakovskaya E."/>
        </authorList>
    </citation>
    <scope>NUCLEOTIDE SEQUENCE</scope>
</reference>
<dbReference type="AlphaFoldDB" id="A0A3B0S7H5"/>
<evidence type="ECO:0008006" key="2">
    <source>
        <dbReference type="Google" id="ProtNLM"/>
    </source>
</evidence>
<proteinExistence type="predicted"/>
<protein>
    <recommendedName>
        <fullName evidence="2">Methyltransferase type 11 domain-containing protein</fullName>
    </recommendedName>
</protein>
<dbReference type="InterPro" id="IPR029063">
    <property type="entry name" value="SAM-dependent_MTases_sf"/>
</dbReference>